<keyword evidence="4" id="KW-1185">Reference proteome</keyword>
<evidence type="ECO:0000256" key="1">
    <source>
        <dbReference type="SAM" id="MobiDB-lite"/>
    </source>
</evidence>
<evidence type="ECO:0000313" key="3">
    <source>
        <dbReference type="EMBL" id="WMB28345.1"/>
    </source>
</evidence>
<keyword evidence="2" id="KW-0472">Membrane</keyword>
<reference evidence="4" key="1">
    <citation type="submission" date="2022-10" db="EMBL/GenBank/DDBJ databases">
        <title>Streptococcus didelphis as causative of fatal infections in opossums (Didelphis albiventris).</title>
        <authorList>
            <person name="Breyer G.M."/>
            <person name="Da Silva M.E.R.J."/>
            <person name="Siqueira F.M."/>
        </authorList>
    </citation>
    <scope>NUCLEOTIDE SEQUENCE [LARGE SCALE GENOMIC DNA]</scope>
    <source>
        <strain evidence="4">LBVP101/21</strain>
    </source>
</reference>
<feature type="region of interest" description="Disordered" evidence="1">
    <location>
        <begin position="51"/>
        <end position="141"/>
    </location>
</feature>
<dbReference type="EMBL" id="CP110509">
    <property type="protein sequence ID" value="WMB28345.1"/>
    <property type="molecule type" value="Genomic_DNA"/>
</dbReference>
<evidence type="ECO:0000256" key="2">
    <source>
        <dbReference type="SAM" id="Phobius"/>
    </source>
</evidence>
<feature type="compositionally biased region" description="Basic and acidic residues" evidence="1">
    <location>
        <begin position="54"/>
        <end position="66"/>
    </location>
</feature>
<dbReference type="Pfam" id="PF20193">
    <property type="entry name" value="DUF6556"/>
    <property type="match status" value="1"/>
</dbReference>
<evidence type="ECO:0008006" key="5">
    <source>
        <dbReference type="Google" id="ProtNLM"/>
    </source>
</evidence>
<accession>A0ABY9LHS3</accession>
<proteinExistence type="predicted"/>
<protein>
    <recommendedName>
        <fullName evidence="5">TBC1 domain family member 8B</fullName>
    </recommendedName>
</protein>
<keyword evidence="2" id="KW-0812">Transmembrane</keyword>
<name>A0ABY9LHS3_9STRE</name>
<evidence type="ECO:0000313" key="4">
    <source>
        <dbReference type="Proteomes" id="UP001238096"/>
    </source>
</evidence>
<dbReference type="Proteomes" id="UP001238096">
    <property type="component" value="Chromosome"/>
</dbReference>
<organism evidence="3 4">
    <name type="scientific">Streptococcus didelphis</name>
    <dbReference type="NCBI Taxonomy" id="102886"/>
    <lineage>
        <taxon>Bacteria</taxon>
        <taxon>Bacillati</taxon>
        <taxon>Bacillota</taxon>
        <taxon>Bacilli</taxon>
        <taxon>Lactobacillales</taxon>
        <taxon>Streptococcaceae</taxon>
        <taxon>Streptococcus</taxon>
    </lineage>
</organism>
<keyword evidence="2" id="KW-1133">Transmembrane helix</keyword>
<dbReference type="InterPro" id="IPR046686">
    <property type="entry name" value="DUF6556"/>
</dbReference>
<dbReference type="RefSeq" id="WP_018365839.1">
    <property type="nucleotide sequence ID" value="NZ_CP110509.1"/>
</dbReference>
<sequence>MTSQYSRKNKTKDSNKAVPTEHIKTGLTALQKTVALVGSILSIIVATITITRALHPENGSKKEDSNTKTSSTIVKIIEKDTSSNTNNDTTKASENSSYNPDPSSKTSQSSEIVNPSTSPSDQNVIPSTSQNTNPDSSLPNP</sequence>
<feature type="transmembrane region" description="Helical" evidence="2">
    <location>
        <begin position="34"/>
        <end position="54"/>
    </location>
</feature>
<gene>
    <name evidence="3" type="ORF">N1496_01500</name>
</gene>
<feature type="compositionally biased region" description="Polar residues" evidence="1">
    <location>
        <begin position="92"/>
        <end position="141"/>
    </location>
</feature>